<feature type="transmembrane region" description="Helical" evidence="6">
    <location>
        <begin position="268"/>
        <end position="289"/>
    </location>
</feature>
<feature type="transmembrane region" description="Helical" evidence="6">
    <location>
        <begin position="669"/>
        <end position="691"/>
    </location>
</feature>
<evidence type="ECO:0000259" key="7">
    <source>
        <dbReference type="Pfam" id="PF12698"/>
    </source>
</evidence>
<name>A0ABS9MQG0_9BURK</name>
<keyword evidence="4 6" id="KW-1133">Transmembrane helix</keyword>
<feature type="transmembrane region" description="Helical" evidence="6">
    <location>
        <begin position="587"/>
        <end position="609"/>
    </location>
</feature>
<proteinExistence type="predicted"/>
<evidence type="ECO:0000256" key="2">
    <source>
        <dbReference type="ARBA" id="ARBA00022475"/>
    </source>
</evidence>
<evidence type="ECO:0000256" key="3">
    <source>
        <dbReference type="ARBA" id="ARBA00022692"/>
    </source>
</evidence>
<evidence type="ECO:0000256" key="4">
    <source>
        <dbReference type="ARBA" id="ARBA00022989"/>
    </source>
</evidence>
<comment type="subcellular location">
    <subcellularLocation>
        <location evidence="1">Cell membrane</location>
        <topology evidence="1">Multi-pass membrane protein</topology>
    </subcellularLocation>
</comment>
<feature type="transmembrane region" description="Helical" evidence="6">
    <location>
        <begin position="233"/>
        <end position="256"/>
    </location>
</feature>
<sequence length="792" mass="86604">MSAGSWFRSLRKALFLEVSTVFSSPREVLSCLVMPVVWCVLLAGLFNQGLYRGIPFGIVNEDQTPLSSEVVRQVRALPSLKLVELPQEQAVEQLRSGELKGMLLIPRGWSETWRRPGGKSLQLYVSRTLFAVSTMLELDVKKALSTWSVEKTRLQIMPMGGTEGTARITGLFQLNEVLLGNQAFNFRSYLLSGLIPMLIGLSCVLAVSNSLVREWRRNREAVLLRAAGSPLAAVLGKLLFWFGVYTVYMFTYIAWFSAVQGALPAGSMAVWLLFGLAFVAGMVSLAVLFCSAAPTWFSAMVMCVITTAPTIPFTGFTFPDFNMDIGARALSHLLPLTWYIHGQEQQWVLGSPASTWLPTLGIALLFAVVPQALCLPLLLRRIRRRAESPAKQPSQPREEPCGSSWDVFRITLKRIIFNANSFPVLVTGIAFYLIFYGWPYSAQQITEVPTVIVDLDGSAASRDLIRDISGTSKVKPVALVSDERDAVEMLRADKVNAAILIPRDFESDLGGGRQTSVTVFGNGAFPAQAHTVYGMMLSLVNARASAASAHYLLTHGAPADSLARSRLAPPLLVQGDMFNTIGGYRNYLVPMVGVLIIQSVLLIGISVSVGDFISRRRREPFVRAAMEKLWGFFGMWAAVFAVALFWVLYAEGFYFGIAEFPTMGDVPGTLVLGVIYAALLAFFALALTFSFGSNHNTTAFAVITSAPSVFLAGCIYPSENFSWWARAFAQIIPAVPGINGMLAVSQNGASLASARPIVMQLLLLCLLWGTVAYSAAMLRGSRLRRGYPPPDD</sequence>
<gene>
    <name evidence="8" type="ORF">MAF45_05305</name>
</gene>
<evidence type="ECO:0000313" key="9">
    <source>
        <dbReference type="Proteomes" id="UP001297600"/>
    </source>
</evidence>
<comment type="caution">
    <text evidence="8">The sequence shown here is derived from an EMBL/GenBank/DDBJ whole genome shotgun (WGS) entry which is preliminary data.</text>
</comment>
<dbReference type="Proteomes" id="UP001297600">
    <property type="component" value="Unassembled WGS sequence"/>
</dbReference>
<keyword evidence="3 6" id="KW-0812">Transmembrane</keyword>
<dbReference type="Pfam" id="PF12698">
    <property type="entry name" value="ABC2_membrane_3"/>
    <property type="match status" value="2"/>
</dbReference>
<keyword evidence="5 6" id="KW-0472">Membrane</keyword>
<feature type="transmembrane region" description="Helical" evidence="6">
    <location>
        <begin position="356"/>
        <end position="379"/>
    </location>
</feature>
<keyword evidence="2" id="KW-1003">Cell membrane</keyword>
<reference evidence="8 9" key="1">
    <citation type="submission" date="2022-02" db="EMBL/GenBank/DDBJ databases">
        <title>Mesosutterella porci, a novel member of the family Sutterellaceae from pig feces.</title>
        <authorList>
            <person name="Wylensek D."/>
            <person name="Clavel T."/>
        </authorList>
    </citation>
    <scope>NUCLEOTIDE SEQUENCE [LARGE SCALE GENOMIC DNA]</scope>
    <source>
        <strain evidence="9">oilRF-744-wt-GAM-9</strain>
    </source>
</reference>
<feature type="transmembrane region" description="Helical" evidence="6">
    <location>
        <begin position="189"/>
        <end position="212"/>
    </location>
</feature>
<evidence type="ECO:0000256" key="5">
    <source>
        <dbReference type="ARBA" id="ARBA00023136"/>
    </source>
</evidence>
<dbReference type="EMBL" id="JAKNCT010000005">
    <property type="protein sequence ID" value="MCG5030861.1"/>
    <property type="molecule type" value="Genomic_DNA"/>
</dbReference>
<feature type="transmembrane region" description="Helical" evidence="6">
    <location>
        <begin position="296"/>
        <end position="318"/>
    </location>
</feature>
<feature type="transmembrane region" description="Helical" evidence="6">
    <location>
        <begin position="757"/>
        <end position="778"/>
    </location>
</feature>
<dbReference type="PANTHER" id="PTHR30294:SF29">
    <property type="entry name" value="MULTIDRUG ABC TRANSPORTER PERMEASE YBHS-RELATED"/>
    <property type="match status" value="1"/>
</dbReference>
<accession>A0ABS9MQG0</accession>
<dbReference type="InterPro" id="IPR051449">
    <property type="entry name" value="ABC-2_transporter_component"/>
</dbReference>
<feature type="domain" description="ABC-2 type transporter transmembrane" evidence="7">
    <location>
        <begin position="29"/>
        <end position="369"/>
    </location>
</feature>
<feature type="transmembrane region" description="Helical" evidence="6">
    <location>
        <begin position="698"/>
        <end position="718"/>
    </location>
</feature>
<feature type="transmembrane region" description="Helical" evidence="6">
    <location>
        <begin position="415"/>
        <end position="438"/>
    </location>
</feature>
<protein>
    <submittedName>
        <fullName evidence="8">ABC transporter permease</fullName>
    </submittedName>
</protein>
<feature type="transmembrane region" description="Helical" evidence="6">
    <location>
        <begin position="629"/>
        <end position="649"/>
    </location>
</feature>
<dbReference type="PANTHER" id="PTHR30294">
    <property type="entry name" value="MEMBRANE COMPONENT OF ABC TRANSPORTER YHHJ-RELATED"/>
    <property type="match status" value="1"/>
</dbReference>
<evidence type="ECO:0000256" key="1">
    <source>
        <dbReference type="ARBA" id="ARBA00004651"/>
    </source>
</evidence>
<dbReference type="InterPro" id="IPR013525">
    <property type="entry name" value="ABC2_TM"/>
</dbReference>
<organism evidence="8 9">
    <name type="scientific">Mesosutterella porci</name>
    <dbReference type="NCBI Taxonomy" id="2915351"/>
    <lineage>
        <taxon>Bacteria</taxon>
        <taxon>Pseudomonadati</taxon>
        <taxon>Pseudomonadota</taxon>
        <taxon>Betaproteobacteria</taxon>
        <taxon>Burkholderiales</taxon>
        <taxon>Sutterellaceae</taxon>
        <taxon>Mesosutterella</taxon>
    </lineage>
</organism>
<evidence type="ECO:0000256" key="6">
    <source>
        <dbReference type="SAM" id="Phobius"/>
    </source>
</evidence>
<dbReference type="Gene3D" id="3.40.1710.10">
    <property type="entry name" value="abc type-2 transporter like domain"/>
    <property type="match status" value="2"/>
</dbReference>
<dbReference type="RefSeq" id="WP_237978513.1">
    <property type="nucleotide sequence ID" value="NZ_JAKNCT010000005.1"/>
</dbReference>
<feature type="domain" description="ABC-2 type transporter transmembrane" evidence="7">
    <location>
        <begin position="425"/>
        <end position="772"/>
    </location>
</feature>
<keyword evidence="9" id="KW-1185">Reference proteome</keyword>
<evidence type="ECO:0000313" key="8">
    <source>
        <dbReference type="EMBL" id="MCG5030861.1"/>
    </source>
</evidence>